<dbReference type="RefSeq" id="WP_200592884.1">
    <property type="nucleotide sequence ID" value="NZ_JAEPBG010000006.1"/>
</dbReference>
<gene>
    <name evidence="1" type="ORF">JJB74_15135</name>
</gene>
<evidence type="ECO:0000313" key="1">
    <source>
        <dbReference type="EMBL" id="MBK4735953.1"/>
    </source>
</evidence>
<dbReference type="EMBL" id="JAEPBG010000006">
    <property type="protein sequence ID" value="MBK4735953.1"/>
    <property type="molecule type" value="Genomic_DNA"/>
</dbReference>
<organism evidence="1 2">
    <name type="scientific">Noviherbaspirillum pedocola</name>
    <dbReference type="NCBI Taxonomy" id="2801341"/>
    <lineage>
        <taxon>Bacteria</taxon>
        <taxon>Pseudomonadati</taxon>
        <taxon>Pseudomonadota</taxon>
        <taxon>Betaproteobacteria</taxon>
        <taxon>Burkholderiales</taxon>
        <taxon>Oxalobacteraceae</taxon>
        <taxon>Noviherbaspirillum</taxon>
    </lineage>
</organism>
<proteinExistence type="predicted"/>
<sequence>MQHDSGELAGPARHLVLRRLDVLWDVDTTVQDSRKASLLTWQIARMMSRDLYLLTSCMNYRCRNPRYRDEIEACFQRLDRVVESLTQRAADLAMPRYAPHAAGVVEIRSHEALRLFAIYCAYDRLLYKINAALPPHQFAEVFSGFTHAYGRFKLAVIPNHGNPDVGDVSALSASDDD</sequence>
<dbReference type="Proteomes" id="UP000622890">
    <property type="component" value="Unassembled WGS sequence"/>
</dbReference>
<keyword evidence="2" id="KW-1185">Reference proteome</keyword>
<protein>
    <submittedName>
        <fullName evidence="1">Uncharacterized protein</fullName>
    </submittedName>
</protein>
<evidence type="ECO:0000313" key="2">
    <source>
        <dbReference type="Proteomes" id="UP000622890"/>
    </source>
</evidence>
<dbReference type="AlphaFoldDB" id="A0A934T1N4"/>
<reference evidence="1" key="1">
    <citation type="submission" date="2021-01" db="EMBL/GenBank/DDBJ databases">
        <title>Genome sequence of strain Noviherbaspirillum sp. DKR-6.</title>
        <authorList>
            <person name="Chaudhary D.K."/>
        </authorList>
    </citation>
    <scope>NUCLEOTIDE SEQUENCE</scope>
    <source>
        <strain evidence="1">DKR-6</strain>
    </source>
</reference>
<name>A0A934T1N4_9BURK</name>
<accession>A0A934T1N4</accession>
<comment type="caution">
    <text evidence="1">The sequence shown here is derived from an EMBL/GenBank/DDBJ whole genome shotgun (WGS) entry which is preliminary data.</text>
</comment>